<dbReference type="EMBL" id="CP000533">
    <property type="protein sequence ID" value="ABM40064.1"/>
    <property type="molecule type" value="Genomic_DNA"/>
</dbReference>
<dbReference type="InterPro" id="IPR008490">
    <property type="entry name" value="Transposase_InsH_N"/>
</dbReference>
<dbReference type="InterPro" id="IPR002559">
    <property type="entry name" value="Transposase_11"/>
</dbReference>
<evidence type="ECO:0000313" key="3">
    <source>
        <dbReference type="EMBL" id="ABM40064.1"/>
    </source>
</evidence>
<dbReference type="GO" id="GO:0004803">
    <property type="term" value="F:transposase activity"/>
    <property type="evidence" value="ECO:0007669"/>
    <property type="project" value="InterPro"/>
</dbReference>
<dbReference type="PANTHER" id="PTHR33803:SF3">
    <property type="entry name" value="BLL1974 PROTEIN"/>
    <property type="match status" value="1"/>
</dbReference>
<dbReference type="OrthoDB" id="9762730at2"/>
<dbReference type="PANTHER" id="PTHR33803">
    <property type="entry name" value="IS1478 TRANSPOSASE"/>
    <property type="match status" value="1"/>
</dbReference>
<geneLocation type="plasmid" evidence="3 4">
    <name>pPNAP04</name>
</geneLocation>
<accession>A1VWN6</accession>
<feature type="domain" description="Transposase InsH N-terminal" evidence="2">
    <location>
        <begin position="17"/>
        <end position="115"/>
    </location>
</feature>
<evidence type="ECO:0000313" key="4">
    <source>
        <dbReference type="Proteomes" id="UP000000644"/>
    </source>
</evidence>
<name>A1VWN6_POLNA</name>
<evidence type="ECO:0000259" key="1">
    <source>
        <dbReference type="Pfam" id="PF01609"/>
    </source>
</evidence>
<feature type="domain" description="Transposase IS4-like" evidence="1">
    <location>
        <begin position="279"/>
        <end position="397"/>
    </location>
</feature>
<proteinExistence type="predicted"/>
<dbReference type="KEGG" id="pna:Pnap_4647"/>
<keyword evidence="4" id="KW-1185">Reference proteome</keyword>
<keyword evidence="3" id="KW-0614">Plasmid</keyword>
<sequence length="426" mass="48034">MGPRPRTPQTDELPRPRLDEQLKMSHPLVRLANLMNWEEIERSFGAHFTSSRGRPALSPRLVAGLLYLQHANDASDEAVVATWLENPYWQYFCGETYLQTELPIDPSSLTRWRKRIGEEGVEVLLAVTIEAARAAGLIKKSSLDKIIVDTTVMPKAIAHPTDSRLLEKSRQHLVRLADEHSLQLRQNYNQQAPRMAAQIGRYAHARQFKRMRKTLKALRIRVGRVYREVTRKLAQLPEQARHKARDLLHRVGRILTQQPRDKNKLYALHAPEAECISKGKARTPYEFGVKVTIATTLKEGLVVGMRSMPGNPYDGHTLDEAIEQVEILAEQRPGMAIVDKGYRGAQVEGVQILRSGQRRGVTRAMKAMIKRRSAIEPTIGHMKMKGRLARNPLKGTLGDALHAVLCGAGHNIRLMLKKLHVSPVAP</sequence>
<dbReference type="RefSeq" id="WP_011798435.1">
    <property type="nucleotide sequence ID" value="NC_008760.1"/>
</dbReference>
<dbReference type="Pfam" id="PF05598">
    <property type="entry name" value="DUF772"/>
    <property type="match status" value="1"/>
</dbReference>
<gene>
    <name evidence="3" type="ordered locus">Pnap_4647</name>
</gene>
<dbReference type="InterPro" id="IPR047710">
    <property type="entry name" value="Transpos_IS5-like"/>
</dbReference>
<dbReference type="GO" id="GO:0003677">
    <property type="term" value="F:DNA binding"/>
    <property type="evidence" value="ECO:0007669"/>
    <property type="project" value="InterPro"/>
</dbReference>
<reference evidence="4" key="1">
    <citation type="journal article" date="2009" name="Environ. Microbiol.">
        <title>The genome of Polaromonas naphthalenivorans strain CJ2, isolated from coal tar-contaminated sediment, reveals physiological and metabolic versatility and evolution through extensive horizontal gene transfer.</title>
        <authorList>
            <person name="Yagi J.M."/>
            <person name="Sims D."/>
            <person name="Brettin T."/>
            <person name="Bruce D."/>
            <person name="Madsen E.L."/>
        </authorList>
    </citation>
    <scope>NUCLEOTIDE SEQUENCE [LARGE SCALE GENOMIC DNA]</scope>
    <source>
        <strain evidence="4">CJ2</strain>
        <plasmid evidence="4">Plasmid pPNAP04</plasmid>
    </source>
</reference>
<dbReference type="Proteomes" id="UP000000644">
    <property type="component" value="Plasmid pPNAP04"/>
</dbReference>
<dbReference type="HOGENOM" id="CLU_040038_0_0_4"/>
<dbReference type="AlphaFoldDB" id="A1VWN6"/>
<evidence type="ECO:0000259" key="2">
    <source>
        <dbReference type="Pfam" id="PF05598"/>
    </source>
</evidence>
<dbReference type="GO" id="GO:0006313">
    <property type="term" value="P:DNA transposition"/>
    <property type="evidence" value="ECO:0007669"/>
    <property type="project" value="InterPro"/>
</dbReference>
<dbReference type="Pfam" id="PF01609">
    <property type="entry name" value="DDE_Tnp_1"/>
    <property type="match status" value="1"/>
</dbReference>
<protein>
    <submittedName>
        <fullName evidence="3">Transposase, IS4 family</fullName>
    </submittedName>
</protein>
<dbReference type="NCBIfam" id="NF033578">
    <property type="entry name" value="transpos_IS5_1"/>
    <property type="match status" value="1"/>
</dbReference>
<organism evidence="3 4">
    <name type="scientific">Polaromonas naphthalenivorans (strain CJ2)</name>
    <dbReference type="NCBI Taxonomy" id="365044"/>
    <lineage>
        <taxon>Bacteria</taxon>
        <taxon>Pseudomonadati</taxon>
        <taxon>Pseudomonadota</taxon>
        <taxon>Betaproteobacteria</taxon>
        <taxon>Burkholderiales</taxon>
        <taxon>Comamonadaceae</taxon>
        <taxon>Polaromonas</taxon>
    </lineage>
</organism>